<accession>A0A059BQ22</accession>
<reference evidence="1" key="1">
    <citation type="submission" date="2013-07" db="EMBL/GenBank/DDBJ databases">
        <title>The genome of Eucalyptus grandis.</title>
        <authorList>
            <person name="Schmutz J."/>
            <person name="Hayes R."/>
            <person name="Myburg A."/>
            <person name="Tuskan G."/>
            <person name="Grattapaglia D."/>
            <person name="Rokhsar D.S."/>
        </authorList>
    </citation>
    <scope>NUCLEOTIDE SEQUENCE</scope>
    <source>
        <tissue evidence="1">Leaf extractions</tissue>
    </source>
</reference>
<dbReference type="EMBL" id="KK198758">
    <property type="protein sequence ID" value="KCW67956.1"/>
    <property type="molecule type" value="Genomic_DNA"/>
</dbReference>
<dbReference type="InParanoid" id="A0A059BQ22"/>
<dbReference type="AlphaFoldDB" id="A0A059BQ22"/>
<proteinExistence type="predicted"/>
<name>A0A059BQ22_EUCGR</name>
<sequence length="154" mass="16490">MENLFTTEGGAADMANFTSDQQGECQFHHSSTMPSLEQNSHGESISCSTMALAEVDSYLLDLSYQPQCSIRSPYPKAVRMNDQQTPAKASSFQYDQLSAVDASTALQHTSDSDIIEATIVDLQVQEAATIITGPSSSQGVSGLIDIVTIIPLDP</sequence>
<protein>
    <submittedName>
        <fullName evidence="1">Uncharacterized protein</fullName>
    </submittedName>
</protein>
<dbReference type="Gramene" id="KCW67956">
    <property type="protein sequence ID" value="KCW67956"/>
    <property type="gene ID" value="EUGRSUZ_F01654"/>
</dbReference>
<gene>
    <name evidence="1" type="ORF">EUGRSUZ_F01654</name>
</gene>
<evidence type="ECO:0000313" key="1">
    <source>
        <dbReference type="EMBL" id="KCW67956.1"/>
    </source>
</evidence>
<organism evidence="1">
    <name type="scientific">Eucalyptus grandis</name>
    <name type="common">Flooded gum</name>
    <dbReference type="NCBI Taxonomy" id="71139"/>
    <lineage>
        <taxon>Eukaryota</taxon>
        <taxon>Viridiplantae</taxon>
        <taxon>Streptophyta</taxon>
        <taxon>Embryophyta</taxon>
        <taxon>Tracheophyta</taxon>
        <taxon>Spermatophyta</taxon>
        <taxon>Magnoliopsida</taxon>
        <taxon>eudicotyledons</taxon>
        <taxon>Gunneridae</taxon>
        <taxon>Pentapetalae</taxon>
        <taxon>rosids</taxon>
        <taxon>malvids</taxon>
        <taxon>Myrtales</taxon>
        <taxon>Myrtaceae</taxon>
        <taxon>Myrtoideae</taxon>
        <taxon>Eucalypteae</taxon>
        <taxon>Eucalyptus</taxon>
    </lineage>
</organism>